<evidence type="ECO:0000313" key="1">
    <source>
        <dbReference type="EMBL" id="EEC06022.1"/>
    </source>
</evidence>
<dbReference type="VEuPathDB" id="VectorBase:ISCI018278"/>
<proteinExistence type="predicted"/>
<dbReference type="AlphaFoldDB" id="B7PHF0"/>
<protein>
    <submittedName>
        <fullName evidence="1 2">Uncharacterized protein</fullName>
    </submittedName>
</protein>
<dbReference type="HOGENOM" id="CLU_1344593_0_0_1"/>
<dbReference type="VEuPathDB" id="VectorBase:ISCW018278"/>
<reference evidence="1 3" key="1">
    <citation type="submission" date="2008-03" db="EMBL/GenBank/DDBJ databases">
        <title>Annotation of Ixodes scapularis.</title>
        <authorList>
            <consortium name="Ixodes scapularis Genome Project Consortium"/>
            <person name="Caler E."/>
            <person name="Hannick L.I."/>
            <person name="Bidwell S."/>
            <person name="Joardar V."/>
            <person name="Thiagarajan M."/>
            <person name="Amedeo P."/>
            <person name="Galinsky K.J."/>
            <person name="Schobel S."/>
            <person name="Inman J."/>
            <person name="Hostetler J."/>
            <person name="Miller J."/>
            <person name="Hammond M."/>
            <person name="Megy K."/>
            <person name="Lawson D."/>
            <person name="Kodira C."/>
            <person name="Sutton G."/>
            <person name="Meyer J."/>
            <person name="Hill C.A."/>
            <person name="Birren B."/>
            <person name="Nene V."/>
            <person name="Collins F."/>
            <person name="Alarcon-Chaidez F."/>
            <person name="Wikel S."/>
            <person name="Strausberg R."/>
        </authorList>
    </citation>
    <scope>NUCLEOTIDE SEQUENCE [LARGE SCALE GENOMIC DNA]</scope>
    <source>
        <strain evidence="3">Wikel</strain>
        <strain evidence="1">Wikel colony</strain>
    </source>
</reference>
<dbReference type="EMBL" id="DS712722">
    <property type="protein sequence ID" value="EEC06022.1"/>
    <property type="molecule type" value="Genomic_DNA"/>
</dbReference>
<dbReference type="EMBL" id="ABJB010340461">
    <property type="status" value="NOT_ANNOTATED_CDS"/>
    <property type="molecule type" value="Genomic_DNA"/>
</dbReference>
<gene>
    <name evidence="1" type="ORF">IscW_ISCW018278</name>
</gene>
<organism>
    <name type="scientific">Ixodes scapularis</name>
    <name type="common">Black-legged tick</name>
    <name type="synonym">Deer tick</name>
    <dbReference type="NCBI Taxonomy" id="6945"/>
    <lineage>
        <taxon>Eukaryota</taxon>
        <taxon>Metazoa</taxon>
        <taxon>Ecdysozoa</taxon>
        <taxon>Arthropoda</taxon>
        <taxon>Chelicerata</taxon>
        <taxon>Arachnida</taxon>
        <taxon>Acari</taxon>
        <taxon>Parasitiformes</taxon>
        <taxon>Ixodida</taxon>
        <taxon>Ixodoidea</taxon>
        <taxon>Ixodidae</taxon>
        <taxon>Ixodinae</taxon>
        <taxon>Ixodes</taxon>
    </lineage>
</organism>
<name>B7PHF0_IXOSC</name>
<reference evidence="2" key="2">
    <citation type="submission" date="2020-05" db="UniProtKB">
        <authorList>
            <consortium name="EnsemblMetazoa"/>
        </authorList>
    </citation>
    <scope>IDENTIFICATION</scope>
    <source>
        <strain evidence="2">wikel</strain>
    </source>
</reference>
<dbReference type="EMBL" id="ABJB010181331">
    <property type="status" value="NOT_ANNOTATED_CDS"/>
    <property type="molecule type" value="Genomic_DNA"/>
</dbReference>
<evidence type="ECO:0000313" key="3">
    <source>
        <dbReference type="Proteomes" id="UP000001555"/>
    </source>
</evidence>
<dbReference type="EnsemblMetazoa" id="ISCW018278-RA">
    <property type="protein sequence ID" value="ISCW018278-PA"/>
    <property type="gene ID" value="ISCW018278"/>
</dbReference>
<dbReference type="Proteomes" id="UP000001555">
    <property type="component" value="Unassembled WGS sequence"/>
</dbReference>
<keyword evidence="3" id="KW-1185">Reference proteome</keyword>
<sequence>MKHHNLLETSYDALYDRFVRVVADDFLFQPLLTYSASAQGLDTKEYPNGFTLEIAQGELWGLASLLVEANSTHHTFEGNFYYGNITFHCIVKKATFKAFARVYAAGSRSWVAIPIEQDVLDMKFSVTYGLLFRVFYPEFGNFDLPPVQFQRLRVPFSEEAGLPITSTFQFRDACKEANKIVLAEKRPFVRAFKEAVQKEGPLNK</sequence>
<dbReference type="InParanoid" id="B7PHF0"/>
<accession>B7PHF0</accession>
<dbReference type="PaxDb" id="6945-B7PHF0"/>
<evidence type="ECO:0000313" key="2">
    <source>
        <dbReference type="EnsemblMetazoa" id="ISCW018278-PA"/>
    </source>
</evidence>